<accession>A0A1B8B0E4</accession>
<gene>
    <name evidence="2" type="ORF">FPOA_00148</name>
</gene>
<sequence>MKSAPGRIPRPRPPRFHRNKVFVVFEELLHHLYLGAQKANLGSELFILRLVVLVMVCICGLIRVLFSHGGD</sequence>
<name>A0A1B8B0E4_FUSPO</name>
<dbReference type="Proteomes" id="UP000091967">
    <property type="component" value="Unassembled WGS sequence"/>
</dbReference>
<keyword evidence="1" id="KW-0472">Membrane</keyword>
<evidence type="ECO:0000256" key="1">
    <source>
        <dbReference type="SAM" id="Phobius"/>
    </source>
</evidence>
<keyword evidence="3" id="KW-1185">Reference proteome</keyword>
<organism evidence="2 3">
    <name type="scientific">Fusarium poae</name>
    <dbReference type="NCBI Taxonomy" id="36050"/>
    <lineage>
        <taxon>Eukaryota</taxon>
        <taxon>Fungi</taxon>
        <taxon>Dikarya</taxon>
        <taxon>Ascomycota</taxon>
        <taxon>Pezizomycotina</taxon>
        <taxon>Sordariomycetes</taxon>
        <taxon>Hypocreomycetidae</taxon>
        <taxon>Hypocreales</taxon>
        <taxon>Nectriaceae</taxon>
        <taxon>Fusarium</taxon>
    </lineage>
</organism>
<evidence type="ECO:0008006" key="4">
    <source>
        <dbReference type="Google" id="ProtNLM"/>
    </source>
</evidence>
<proteinExistence type="predicted"/>
<feature type="transmembrane region" description="Helical" evidence="1">
    <location>
        <begin position="46"/>
        <end position="66"/>
    </location>
</feature>
<dbReference type="AlphaFoldDB" id="A0A1B8B0E4"/>
<keyword evidence="1" id="KW-1133">Transmembrane helix</keyword>
<protein>
    <recommendedName>
        <fullName evidence="4">Transmembrane protein</fullName>
    </recommendedName>
</protein>
<reference evidence="2 3" key="1">
    <citation type="submission" date="2016-06" db="EMBL/GenBank/DDBJ databases">
        <title>Living apart together: crosstalk between the core and supernumerary genomes in a fungal plant pathogen.</title>
        <authorList>
            <person name="Vanheule A."/>
            <person name="Audenaert K."/>
            <person name="Warris S."/>
            <person name="Van De Geest H."/>
            <person name="Schijlen E."/>
            <person name="Hofte M."/>
            <person name="De Saeger S."/>
            <person name="Haesaert G."/>
            <person name="Waalwijk C."/>
            <person name="Van Der Lee T."/>
        </authorList>
    </citation>
    <scope>NUCLEOTIDE SEQUENCE [LARGE SCALE GENOMIC DNA]</scope>
    <source>
        <strain evidence="2 3">2516</strain>
    </source>
</reference>
<evidence type="ECO:0000313" key="3">
    <source>
        <dbReference type="Proteomes" id="UP000091967"/>
    </source>
</evidence>
<comment type="caution">
    <text evidence="2">The sequence shown here is derived from an EMBL/GenBank/DDBJ whole genome shotgun (WGS) entry which is preliminary data.</text>
</comment>
<evidence type="ECO:0000313" key="2">
    <source>
        <dbReference type="EMBL" id="OBS26207.1"/>
    </source>
</evidence>
<dbReference type="EMBL" id="LYXU01000001">
    <property type="protein sequence ID" value="OBS26207.1"/>
    <property type="molecule type" value="Genomic_DNA"/>
</dbReference>
<keyword evidence="1" id="KW-0812">Transmembrane</keyword>